<sequence>MLNEVECMTHHSGIEQRRKLYPSILGKKWAIIMLYELLGEIYKRYKVIFSSIKPNRLGNINECCLEHSDCYKEQKGQEYCDNTFCECLVVSFPSFFGYHRAFHDQTFISSSDFPPLPTTTMDDCLKNVYKSMYKRILSPFVLNVSHLKKPILADCVVLKI</sequence>
<dbReference type="SUPFAM" id="SSF48619">
    <property type="entry name" value="Phospholipase A2, PLA2"/>
    <property type="match status" value="1"/>
</dbReference>
<dbReference type="GO" id="GO:0006644">
    <property type="term" value="P:phospholipid metabolic process"/>
    <property type="evidence" value="ECO:0007669"/>
    <property type="project" value="InterPro"/>
</dbReference>
<reference evidence="3" key="1">
    <citation type="submission" date="2017-02" db="UniProtKB">
        <authorList>
            <consortium name="WormBaseParasite"/>
        </authorList>
    </citation>
    <scope>IDENTIFICATION</scope>
</reference>
<protein>
    <submittedName>
        <fullName evidence="3">RNase H domain-containing protein</fullName>
    </submittedName>
</protein>
<gene>
    <name evidence="1" type="ORF">ACOC_LOCUS8373</name>
</gene>
<dbReference type="Proteomes" id="UP000267027">
    <property type="component" value="Unassembled WGS sequence"/>
</dbReference>
<reference evidence="1 2" key="2">
    <citation type="submission" date="2018-11" db="EMBL/GenBank/DDBJ databases">
        <authorList>
            <consortium name="Pathogen Informatics"/>
        </authorList>
    </citation>
    <scope>NUCLEOTIDE SEQUENCE [LARGE SCALE GENOMIC DNA]</scope>
    <source>
        <strain evidence="1 2">Costa Rica</strain>
    </source>
</reference>
<dbReference type="GO" id="GO:0004623">
    <property type="term" value="F:phospholipase A2 activity"/>
    <property type="evidence" value="ECO:0007669"/>
    <property type="project" value="InterPro"/>
</dbReference>
<dbReference type="InterPro" id="IPR036444">
    <property type="entry name" value="PLipase_A2_dom_sf"/>
</dbReference>
<evidence type="ECO:0000313" key="2">
    <source>
        <dbReference type="Proteomes" id="UP000267027"/>
    </source>
</evidence>
<evidence type="ECO:0000313" key="1">
    <source>
        <dbReference type="EMBL" id="VDM59958.1"/>
    </source>
</evidence>
<dbReference type="OrthoDB" id="5830494at2759"/>
<evidence type="ECO:0000313" key="3">
    <source>
        <dbReference type="WBParaSite" id="ACOC_0000837201-mRNA-1"/>
    </source>
</evidence>
<organism evidence="3">
    <name type="scientific">Angiostrongylus costaricensis</name>
    <name type="common">Nematode worm</name>
    <dbReference type="NCBI Taxonomy" id="334426"/>
    <lineage>
        <taxon>Eukaryota</taxon>
        <taxon>Metazoa</taxon>
        <taxon>Ecdysozoa</taxon>
        <taxon>Nematoda</taxon>
        <taxon>Chromadorea</taxon>
        <taxon>Rhabditida</taxon>
        <taxon>Rhabditina</taxon>
        <taxon>Rhabditomorpha</taxon>
        <taxon>Strongyloidea</taxon>
        <taxon>Metastrongylidae</taxon>
        <taxon>Angiostrongylus</taxon>
    </lineage>
</organism>
<dbReference type="AlphaFoldDB" id="A0A0R3PS17"/>
<accession>A0A0R3PS17</accession>
<dbReference type="WBParaSite" id="ACOC_0000837201-mRNA-1">
    <property type="protein sequence ID" value="ACOC_0000837201-mRNA-1"/>
    <property type="gene ID" value="ACOC_0000837201"/>
</dbReference>
<proteinExistence type="predicted"/>
<keyword evidence="2" id="KW-1185">Reference proteome</keyword>
<name>A0A0R3PS17_ANGCS</name>
<dbReference type="GO" id="GO:0050482">
    <property type="term" value="P:arachidonate secretion"/>
    <property type="evidence" value="ECO:0007669"/>
    <property type="project" value="InterPro"/>
</dbReference>
<dbReference type="EMBL" id="UYYA01004149">
    <property type="protein sequence ID" value="VDM59958.1"/>
    <property type="molecule type" value="Genomic_DNA"/>
</dbReference>